<organism evidence="1">
    <name type="scientific">Siphoviridae sp. ctTic26</name>
    <dbReference type="NCBI Taxonomy" id="2823583"/>
    <lineage>
        <taxon>Viruses</taxon>
        <taxon>Duplodnaviria</taxon>
        <taxon>Heunggongvirae</taxon>
        <taxon>Uroviricota</taxon>
        <taxon>Caudoviricetes</taxon>
    </lineage>
</organism>
<proteinExistence type="predicted"/>
<accession>A0A8S5LEW5</accession>
<dbReference type="EMBL" id="BK014701">
    <property type="protein sequence ID" value="DAD68387.1"/>
    <property type="molecule type" value="Genomic_DNA"/>
</dbReference>
<protein>
    <submittedName>
        <fullName evidence="1">Head closure knob</fullName>
    </submittedName>
</protein>
<evidence type="ECO:0000313" key="1">
    <source>
        <dbReference type="EMBL" id="DAD68387.1"/>
    </source>
</evidence>
<reference evidence="1" key="1">
    <citation type="journal article" date="2021" name="Proc. Natl. Acad. Sci. U.S.A.">
        <title>A Catalog of Tens of Thousands of Viruses from Human Metagenomes Reveals Hidden Associations with Chronic Diseases.</title>
        <authorList>
            <person name="Tisza M.J."/>
            <person name="Buck C.B."/>
        </authorList>
    </citation>
    <scope>NUCLEOTIDE SEQUENCE</scope>
    <source>
        <strain evidence="1">CtTic26</strain>
    </source>
</reference>
<sequence length="122" mass="13904">MVDELKQAREAIQSMWTGICNIFWFKNSKNKYGTVVSEVKELYKNIPCRLSFKNISQTEQTESVAKTSQVVKLFIAPEVYVPPGSVFEVTQNGVTRKYKHSGVSAVYTNHQEIILDVEQEKA</sequence>
<name>A0A8S5LEW5_9CAUD</name>